<reference evidence="3 4" key="1">
    <citation type="journal article" date="2012" name="J. Bacteriol.">
        <title>Genome Sequence of Gallaecimonas xiamenensis Type Strain 3-C-1.</title>
        <authorList>
            <person name="Lai Q."/>
            <person name="Wang L."/>
            <person name="Wang W."/>
            <person name="Shao Z."/>
        </authorList>
    </citation>
    <scope>NUCLEOTIDE SEQUENCE [LARGE SCALE GENOMIC DNA]</scope>
    <source>
        <strain evidence="3 4">3-C-1</strain>
    </source>
</reference>
<keyword evidence="1" id="KW-1133">Transmembrane helix</keyword>
<proteinExistence type="predicted"/>
<name>K2JQF2_9GAMM</name>
<protein>
    <recommendedName>
        <fullName evidence="2">DUF1468 domain-containing protein</fullName>
    </recommendedName>
</protein>
<dbReference type="EMBL" id="AMRI01000004">
    <property type="protein sequence ID" value="EKE76752.1"/>
    <property type="molecule type" value="Genomic_DNA"/>
</dbReference>
<keyword evidence="1" id="KW-0812">Transmembrane</keyword>
<keyword evidence="4" id="KW-1185">Reference proteome</keyword>
<feature type="transmembrane region" description="Helical" evidence="1">
    <location>
        <begin position="136"/>
        <end position="155"/>
    </location>
</feature>
<feature type="transmembrane region" description="Helical" evidence="1">
    <location>
        <begin position="12"/>
        <end position="32"/>
    </location>
</feature>
<evidence type="ECO:0000259" key="2">
    <source>
        <dbReference type="Pfam" id="PF07331"/>
    </source>
</evidence>
<evidence type="ECO:0000313" key="4">
    <source>
        <dbReference type="Proteomes" id="UP000006755"/>
    </source>
</evidence>
<dbReference type="InterPro" id="IPR009936">
    <property type="entry name" value="DUF1468"/>
</dbReference>
<evidence type="ECO:0000256" key="1">
    <source>
        <dbReference type="SAM" id="Phobius"/>
    </source>
</evidence>
<dbReference type="Proteomes" id="UP000006755">
    <property type="component" value="Unassembled WGS sequence"/>
</dbReference>
<accession>K2JQF2</accession>
<keyword evidence="1" id="KW-0472">Membrane</keyword>
<feature type="transmembrane region" description="Helical" evidence="1">
    <location>
        <begin position="52"/>
        <end position="74"/>
    </location>
</feature>
<comment type="caution">
    <text evidence="3">The sequence shown here is derived from an EMBL/GenBank/DDBJ whole genome shotgun (WGS) entry which is preliminary data.</text>
</comment>
<dbReference type="RefSeq" id="WP_008483117.1">
    <property type="nucleotide sequence ID" value="NZ_AMRI01000004.1"/>
</dbReference>
<dbReference type="Pfam" id="PF07331">
    <property type="entry name" value="TctB"/>
    <property type="match status" value="1"/>
</dbReference>
<sequence>MTQSKRRSLSLNGDVVLGLIFLVAALVFLVKLVPDFIEQPGYMQHPLLSPRFLPSVMGWIVLVLSLGLVLGGLLKDAKAVAGQYPLLKGVPAAQYLCILVALALYGFGFEYLGAPLTGAAATVLLFAGLKVRHPLLYVLAVVFPLAVCWVFNHGLNVPLPQGDWW</sequence>
<organism evidence="3 4">
    <name type="scientific">Gallaecimonas xiamenensis 3-C-1</name>
    <dbReference type="NCBI Taxonomy" id="745411"/>
    <lineage>
        <taxon>Bacteria</taxon>
        <taxon>Pseudomonadati</taxon>
        <taxon>Pseudomonadota</taxon>
        <taxon>Gammaproteobacteria</taxon>
        <taxon>Enterobacterales</taxon>
        <taxon>Gallaecimonadaceae</taxon>
        <taxon>Gallaecimonas</taxon>
    </lineage>
</organism>
<feature type="transmembrane region" description="Helical" evidence="1">
    <location>
        <begin position="111"/>
        <end position="129"/>
    </location>
</feature>
<feature type="domain" description="DUF1468" evidence="2">
    <location>
        <begin position="16"/>
        <end position="160"/>
    </location>
</feature>
<dbReference type="STRING" id="745411.B3C1_04125"/>
<dbReference type="eggNOG" id="ENOG50333CA">
    <property type="taxonomic scope" value="Bacteria"/>
</dbReference>
<gene>
    <name evidence="3" type="ORF">B3C1_04125</name>
</gene>
<feature type="transmembrane region" description="Helical" evidence="1">
    <location>
        <begin position="86"/>
        <end position="105"/>
    </location>
</feature>
<dbReference type="AlphaFoldDB" id="K2JQF2"/>
<evidence type="ECO:0000313" key="3">
    <source>
        <dbReference type="EMBL" id="EKE76752.1"/>
    </source>
</evidence>